<dbReference type="STRING" id="641665.GCA_002104455_00212"/>
<evidence type="ECO:0000313" key="3">
    <source>
        <dbReference type="EMBL" id="SEK49409.1"/>
    </source>
</evidence>
<proteinExistence type="predicted"/>
<dbReference type="InterPro" id="IPR011990">
    <property type="entry name" value="TPR-like_helical_dom_sf"/>
</dbReference>
<dbReference type="PANTHER" id="PTHR41786">
    <property type="entry name" value="MOTILITY ACCESSORY FACTOR MAF"/>
    <property type="match status" value="1"/>
</dbReference>
<evidence type="ECO:0000259" key="2">
    <source>
        <dbReference type="Pfam" id="PF01973"/>
    </source>
</evidence>
<keyword evidence="4" id="KW-1185">Reference proteome</keyword>
<dbReference type="EMBL" id="FOBI01000001">
    <property type="protein sequence ID" value="SEK49409.1"/>
    <property type="molecule type" value="Genomic_DNA"/>
</dbReference>
<dbReference type="PROSITE" id="PS50005">
    <property type="entry name" value="TPR"/>
    <property type="match status" value="1"/>
</dbReference>
<evidence type="ECO:0000256" key="1">
    <source>
        <dbReference type="PROSITE-ProRule" id="PRU00339"/>
    </source>
</evidence>
<accession>A0A1H7HGK0</accession>
<dbReference type="Gene3D" id="1.25.40.10">
    <property type="entry name" value="Tetratricopeptide repeat domain"/>
    <property type="match status" value="1"/>
</dbReference>
<dbReference type="InterPro" id="IPR019734">
    <property type="entry name" value="TPR_rpt"/>
</dbReference>
<gene>
    <name evidence="3" type="ORF">SAMN05216262_101493</name>
</gene>
<sequence length="828" mass="93227">MDVKESFLKSAFDEEYLYSINRNSFIKEPSTSVFKRIYKDKLNQENSFYLLLGTDSGLLLNYILQQEVPDDSRFLFIELPQVIAQLNNKYDLTDLPEHIKLCTLDNWQDTAADFGIELYLYKDNCKYIKSLAAIDSFLPDYNQAILSFEQDFQSVRFFTRATLAVSPFMGTQLKNICENNTPARILKDQFSHDSCVLLAGGPSLDESIDWIKSNQQHVVVMAVSRIAKKLLQVGIIPDIVVSVDPFDISFDVSKEQLCFPDSVLFIHSNNVTPLLLGQWSGKSVYMDRRYPWDVEGDDANLNSCGPTVTNTALKAAIDMGFSNILLAGVDLCFSEKGVTHASGSNEAKIGPTLGQTGKWVETYRGNIVETLVVFEQAAQGLASEAARAKKQASAVYNLSANAAKVDNISHIPLSALSFTDEQCLFQEKIAQLLPEKTSSEIVQDYNEVLNKVEKTLADVKKISILAKEALQANDKLFAEKGQESENFKYKVQMDKIERQLNSRFKKTAKFVKNFGIDKFIKSAQTDSSAEWSNEKLEQTGRLYYQAYIETCDNLINHLSSTQSRVKSRIEEHKTKANIPALLAQWRADNNLGRAKIWLDARPTVANTLTADVLEQFNHFQVEFEKIIANEDTQHLQRTKNEASLHGVRRKVITLFHQKNSAALHTLAQSLKLHKETNPAATPLYHLCLAYFFTASGEERQALENFELLPSEDILEDELQQIASIAFKVENYGLAKACLGQLATIASIYIPQYAKLLLLLGEQEAAIACYTDFLHQHPEDTYIWCSLGIFYFELGANDAAKLAFDKVIAQDSEHSQAQVYLHKINNITA</sequence>
<evidence type="ECO:0000313" key="4">
    <source>
        <dbReference type="Proteomes" id="UP000199297"/>
    </source>
</evidence>
<organism evidence="3 4">
    <name type="scientific">Colwellia chukchiensis</name>
    <dbReference type="NCBI Taxonomy" id="641665"/>
    <lineage>
        <taxon>Bacteria</taxon>
        <taxon>Pseudomonadati</taxon>
        <taxon>Pseudomonadota</taxon>
        <taxon>Gammaproteobacteria</taxon>
        <taxon>Alteromonadales</taxon>
        <taxon>Colwelliaceae</taxon>
        <taxon>Colwellia</taxon>
    </lineage>
</organism>
<dbReference type="AlphaFoldDB" id="A0A1H7HGK0"/>
<feature type="repeat" description="TPR" evidence="1">
    <location>
        <begin position="780"/>
        <end position="813"/>
    </location>
</feature>
<dbReference type="RefSeq" id="WP_085282377.1">
    <property type="nucleotide sequence ID" value="NZ_FOBI01000001.1"/>
</dbReference>
<keyword evidence="1" id="KW-0802">TPR repeat</keyword>
<name>A0A1H7HGK0_9GAMM</name>
<dbReference type="OrthoDB" id="9146744at2"/>
<dbReference type="Pfam" id="PF01973">
    <property type="entry name" value="MptE-like"/>
    <property type="match status" value="1"/>
</dbReference>
<dbReference type="InterPro" id="IPR002826">
    <property type="entry name" value="MptE-like"/>
</dbReference>
<feature type="domain" description="6-hydroxymethylpterin diphosphokinase MptE-like" evidence="2">
    <location>
        <begin position="172"/>
        <end position="335"/>
    </location>
</feature>
<dbReference type="PANTHER" id="PTHR41786:SF1">
    <property type="entry name" value="6-HYDROXYMETHYLPTERIN DIPHOSPHOKINASE MPTE-LIKE DOMAIN-CONTAINING PROTEIN"/>
    <property type="match status" value="1"/>
</dbReference>
<dbReference type="SUPFAM" id="SSF48452">
    <property type="entry name" value="TPR-like"/>
    <property type="match status" value="1"/>
</dbReference>
<dbReference type="Proteomes" id="UP000199297">
    <property type="component" value="Unassembled WGS sequence"/>
</dbReference>
<reference evidence="4" key="1">
    <citation type="submission" date="2016-10" db="EMBL/GenBank/DDBJ databases">
        <authorList>
            <person name="Varghese N."/>
            <person name="Submissions S."/>
        </authorList>
    </citation>
    <scope>NUCLEOTIDE SEQUENCE [LARGE SCALE GENOMIC DNA]</scope>
    <source>
        <strain evidence="4">CGMCC 1.9127</strain>
    </source>
</reference>
<protein>
    <submittedName>
        <fullName evidence="3">Uncharacterized conserved protein</fullName>
    </submittedName>
</protein>